<dbReference type="PANTHER" id="PTHR47331:SF1">
    <property type="entry name" value="GAG-LIKE PROTEIN"/>
    <property type="match status" value="1"/>
</dbReference>
<accession>A0AAV2PLH6</accession>
<evidence type="ECO:0000313" key="3">
    <source>
        <dbReference type="Proteomes" id="UP001497623"/>
    </source>
</evidence>
<dbReference type="Pfam" id="PF05380">
    <property type="entry name" value="Peptidase_A17"/>
    <property type="match status" value="1"/>
</dbReference>
<dbReference type="PANTHER" id="PTHR47331">
    <property type="entry name" value="PHD-TYPE DOMAIN-CONTAINING PROTEIN"/>
    <property type="match status" value="1"/>
</dbReference>
<evidence type="ECO:0000259" key="1">
    <source>
        <dbReference type="Pfam" id="PF00078"/>
    </source>
</evidence>
<dbReference type="Gene3D" id="3.10.10.10">
    <property type="entry name" value="HIV Type 1 Reverse Transcriptase, subunit A, domain 1"/>
    <property type="match status" value="1"/>
</dbReference>
<evidence type="ECO:0000313" key="2">
    <source>
        <dbReference type="EMBL" id="CAL4061254.1"/>
    </source>
</evidence>
<keyword evidence="3" id="KW-1185">Reference proteome</keyword>
<comment type="caution">
    <text evidence="2">The sequence shown here is derived from an EMBL/GenBank/DDBJ whole genome shotgun (WGS) entry which is preliminary data.</text>
</comment>
<sequence>MDNLNKLHIQLGADYPRNSNKINIEGLVGTDLLQFIPFSTVPCMFGQAIKIQNKLIPFGNSAHFLYQGQVKGLNQPSQVENNYHAILAGVHCPDALVNNCFEPKAIYPDGLAPFFDESLVERRIERMLNCDSLGAEEVKDISQYDKEKIEQFKSAIQIKDQVFVELIWKDNIDDVPSNHQVSLKVLERVYDKLEKSGQLDLYNNVFFDQLEKDIIQEFHCSAKDFHKYNWLPHRPVIKQDAQSTFKVRPVFNCSLKTRKDKPSLNEASYAGVNIMQDMLDLLLRFRTNANTLLGDLEKAFLQIRLKLLSDKNKFCFFLKDGNKIRCFRYNTLLFGYVCSPFILNYVIQHVASLYPDDQCSQMIKSNFFVDNLAYTSNSPEKLTSLYKECSERLGKVHFNLLSCNTNNKELKEIMKADQRYIKHGCERDKVLGYRYDAMSDSLFLNEIALDKNADTKRKILAASSSLFDPISFSAPVSIRSKILLSKLWEQKKSPDHWDVPVSEEHEATWTKLASDIEGLSALSFPRESFSQ</sequence>
<dbReference type="Proteomes" id="UP001497623">
    <property type="component" value="Unassembled WGS sequence"/>
</dbReference>
<dbReference type="InterPro" id="IPR008042">
    <property type="entry name" value="Retrotrans_Pao"/>
</dbReference>
<proteinExistence type="predicted"/>
<organism evidence="2 3">
    <name type="scientific">Meganyctiphanes norvegica</name>
    <name type="common">Northern krill</name>
    <name type="synonym">Thysanopoda norvegica</name>
    <dbReference type="NCBI Taxonomy" id="48144"/>
    <lineage>
        <taxon>Eukaryota</taxon>
        <taxon>Metazoa</taxon>
        <taxon>Ecdysozoa</taxon>
        <taxon>Arthropoda</taxon>
        <taxon>Crustacea</taxon>
        <taxon>Multicrustacea</taxon>
        <taxon>Malacostraca</taxon>
        <taxon>Eumalacostraca</taxon>
        <taxon>Eucarida</taxon>
        <taxon>Euphausiacea</taxon>
        <taxon>Euphausiidae</taxon>
        <taxon>Meganyctiphanes</taxon>
    </lineage>
</organism>
<dbReference type="EMBL" id="CAXKWB010000571">
    <property type="protein sequence ID" value="CAL4061254.1"/>
    <property type="molecule type" value="Genomic_DNA"/>
</dbReference>
<dbReference type="SUPFAM" id="SSF56672">
    <property type="entry name" value="DNA/RNA polymerases"/>
    <property type="match status" value="1"/>
</dbReference>
<dbReference type="Pfam" id="PF00078">
    <property type="entry name" value="RVT_1"/>
    <property type="match status" value="1"/>
</dbReference>
<reference evidence="2 3" key="1">
    <citation type="submission" date="2024-05" db="EMBL/GenBank/DDBJ databases">
        <authorList>
            <person name="Wallberg A."/>
        </authorList>
    </citation>
    <scope>NUCLEOTIDE SEQUENCE [LARGE SCALE GENOMIC DNA]</scope>
</reference>
<gene>
    <name evidence="2" type="ORF">MNOR_LOCUS2004</name>
</gene>
<dbReference type="Gene3D" id="3.30.70.270">
    <property type="match status" value="1"/>
</dbReference>
<dbReference type="InterPro" id="IPR000477">
    <property type="entry name" value="RT_dom"/>
</dbReference>
<dbReference type="AlphaFoldDB" id="A0AAV2PLH6"/>
<protein>
    <recommendedName>
        <fullName evidence="1">Reverse transcriptase domain-containing protein</fullName>
    </recommendedName>
</protein>
<name>A0AAV2PLH6_MEGNR</name>
<dbReference type="GO" id="GO:0071897">
    <property type="term" value="P:DNA biosynthetic process"/>
    <property type="evidence" value="ECO:0007669"/>
    <property type="project" value="UniProtKB-ARBA"/>
</dbReference>
<dbReference type="InterPro" id="IPR043502">
    <property type="entry name" value="DNA/RNA_pol_sf"/>
</dbReference>
<dbReference type="InterPro" id="IPR043128">
    <property type="entry name" value="Rev_trsase/Diguanyl_cyclase"/>
</dbReference>
<feature type="domain" description="Reverse transcriptase" evidence="1">
    <location>
        <begin position="291"/>
        <end position="399"/>
    </location>
</feature>